<evidence type="ECO:0000313" key="2">
    <source>
        <dbReference type="EMBL" id="JAG29840.1"/>
    </source>
</evidence>
<reference evidence="2" key="1">
    <citation type="journal article" date="2014" name="PLoS ONE">
        <title>Transcriptome-Based Identification of ABC Transporters in the Western Tarnished Plant Bug Lygus hesperus.</title>
        <authorList>
            <person name="Hull J.J."/>
            <person name="Chaney K."/>
            <person name="Geib S.M."/>
            <person name="Fabrick J.A."/>
            <person name="Brent C.S."/>
            <person name="Walsh D."/>
            <person name="Lavine L.C."/>
        </authorList>
    </citation>
    <scope>NUCLEOTIDE SEQUENCE</scope>
</reference>
<feature type="region of interest" description="Disordered" evidence="1">
    <location>
        <begin position="1"/>
        <end position="32"/>
    </location>
</feature>
<reference evidence="2" key="2">
    <citation type="submission" date="2014-07" db="EMBL/GenBank/DDBJ databases">
        <authorList>
            <person name="Hull J."/>
        </authorList>
    </citation>
    <scope>NUCLEOTIDE SEQUENCE</scope>
</reference>
<name>A0A0A9YJZ1_LYGHE</name>
<evidence type="ECO:0000256" key="1">
    <source>
        <dbReference type="SAM" id="MobiDB-lite"/>
    </source>
</evidence>
<dbReference type="EMBL" id="GBHO01013764">
    <property type="protein sequence ID" value="JAG29840.1"/>
    <property type="molecule type" value="Transcribed_RNA"/>
</dbReference>
<accession>A0A0A9YJZ1</accession>
<dbReference type="AlphaFoldDB" id="A0A0A9YJZ1"/>
<feature type="compositionally biased region" description="Polar residues" evidence="1">
    <location>
        <begin position="8"/>
        <end position="20"/>
    </location>
</feature>
<organism evidence="2">
    <name type="scientific">Lygus hesperus</name>
    <name type="common">Western plant bug</name>
    <dbReference type="NCBI Taxonomy" id="30085"/>
    <lineage>
        <taxon>Eukaryota</taxon>
        <taxon>Metazoa</taxon>
        <taxon>Ecdysozoa</taxon>
        <taxon>Arthropoda</taxon>
        <taxon>Hexapoda</taxon>
        <taxon>Insecta</taxon>
        <taxon>Pterygota</taxon>
        <taxon>Neoptera</taxon>
        <taxon>Paraneoptera</taxon>
        <taxon>Hemiptera</taxon>
        <taxon>Heteroptera</taxon>
        <taxon>Panheteroptera</taxon>
        <taxon>Cimicomorpha</taxon>
        <taxon>Miridae</taxon>
        <taxon>Mirini</taxon>
        <taxon>Lygus</taxon>
    </lineage>
</organism>
<feature type="compositionally biased region" description="Low complexity" evidence="1">
    <location>
        <begin position="21"/>
        <end position="31"/>
    </location>
</feature>
<proteinExistence type="predicted"/>
<feature type="non-terminal residue" evidence="2">
    <location>
        <position position="1"/>
    </location>
</feature>
<protein>
    <submittedName>
        <fullName evidence="2">Dihydroorotase</fullName>
    </submittedName>
</protein>
<sequence>AERPSDFVTPSTSSQVENEPSSGRSCSSSSKFDSEFEKYERFDSTEEYDIVNVKKISEAIPKSTFVNTSTLRFGVFDAVANFNDGNITHCRVLEKLGITPGRFCVRGMFQLDKERIRNSERSSTIIYQDARKKRSRIRKNLEEEFQEAEGDNPSYGPGLY</sequence>
<gene>
    <name evidence="2" type="primary">pyrC_5</name>
    <name evidence="2" type="ORF">CM83_101203</name>
</gene>